<name>X1T918_9ZZZZ</name>
<comment type="caution">
    <text evidence="1">The sequence shown here is derived from an EMBL/GenBank/DDBJ whole genome shotgun (WGS) entry which is preliminary data.</text>
</comment>
<sequence>YICAVNYELTWAAFEKILPGVEKRHQGVFL</sequence>
<evidence type="ECO:0000313" key="1">
    <source>
        <dbReference type="EMBL" id="GAJ01789.1"/>
    </source>
</evidence>
<accession>X1T918</accession>
<gene>
    <name evidence="1" type="ORF">S12H4_33961</name>
</gene>
<organism evidence="1">
    <name type="scientific">marine sediment metagenome</name>
    <dbReference type="NCBI Taxonomy" id="412755"/>
    <lineage>
        <taxon>unclassified sequences</taxon>
        <taxon>metagenomes</taxon>
        <taxon>ecological metagenomes</taxon>
    </lineage>
</organism>
<dbReference type="EMBL" id="BARW01020058">
    <property type="protein sequence ID" value="GAJ01789.1"/>
    <property type="molecule type" value="Genomic_DNA"/>
</dbReference>
<proteinExistence type="predicted"/>
<feature type="non-terminal residue" evidence="1">
    <location>
        <position position="1"/>
    </location>
</feature>
<protein>
    <submittedName>
        <fullName evidence="1">Uncharacterized protein</fullName>
    </submittedName>
</protein>
<dbReference type="AlphaFoldDB" id="X1T918"/>
<reference evidence="1" key="1">
    <citation type="journal article" date="2014" name="Front. Microbiol.">
        <title>High frequency of phylogenetically diverse reductive dehalogenase-homologous genes in deep subseafloor sedimentary metagenomes.</title>
        <authorList>
            <person name="Kawai M."/>
            <person name="Futagami T."/>
            <person name="Toyoda A."/>
            <person name="Takaki Y."/>
            <person name="Nishi S."/>
            <person name="Hori S."/>
            <person name="Arai W."/>
            <person name="Tsubouchi T."/>
            <person name="Morono Y."/>
            <person name="Uchiyama I."/>
            <person name="Ito T."/>
            <person name="Fujiyama A."/>
            <person name="Inagaki F."/>
            <person name="Takami H."/>
        </authorList>
    </citation>
    <scope>NUCLEOTIDE SEQUENCE</scope>
    <source>
        <strain evidence="1">Expedition CK06-06</strain>
    </source>
</reference>